<name>A0A3B0XFG0_9ZZZZ</name>
<dbReference type="SUPFAM" id="SSF53756">
    <property type="entry name" value="UDP-Glycosyltransferase/glycogen phosphorylase"/>
    <property type="match status" value="1"/>
</dbReference>
<keyword evidence="1" id="KW-0808">Transferase</keyword>
<organism evidence="1">
    <name type="scientific">hydrothermal vent metagenome</name>
    <dbReference type="NCBI Taxonomy" id="652676"/>
    <lineage>
        <taxon>unclassified sequences</taxon>
        <taxon>metagenomes</taxon>
        <taxon>ecological metagenomes</taxon>
    </lineage>
</organism>
<dbReference type="AlphaFoldDB" id="A0A3B0XFG0"/>
<dbReference type="InterPro" id="IPR016886">
    <property type="entry name" value="UCP028458_glyceroPtfrase"/>
</dbReference>
<dbReference type="InterPro" id="IPR007554">
    <property type="entry name" value="Glycerophosphate_synth"/>
</dbReference>
<proteinExistence type="predicted"/>
<reference evidence="1" key="1">
    <citation type="submission" date="2018-06" db="EMBL/GenBank/DDBJ databases">
        <authorList>
            <person name="Zhirakovskaya E."/>
        </authorList>
    </citation>
    <scope>NUCLEOTIDE SEQUENCE</scope>
</reference>
<dbReference type="InterPro" id="IPR043148">
    <property type="entry name" value="TagF_C"/>
</dbReference>
<dbReference type="Pfam" id="PF04464">
    <property type="entry name" value="Glyphos_transf"/>
    <property type="match status" value="1"/>
</dbReference>
<dbReference type="PIRSF" id="PIRSF028458">
    <property type="entry name" value="UCP028458_glyceroPtfrase"/>
    <property type="match status" value="1"/>
</dbReference>
<accession>A0A3B0XFG0</accession>
<gene>
    <name evidence="1" type="ORF">MNBD_GAMMA09-574</name>
</gene>
<protein>
    <submittedName>
        <fullName evidence="1">Glycerophosphate (Or ribitol phosphate) transferase relatede to lipopolysaccharide core biosynthesis</fullName>
    </submittedName>
</protein>
<dbReference type="EMBL" id="UOFI01000036">
    <property type="protein sequence ID" value="VAW63013.1"/>
    <property type="molecule type" value="Genomic_DNA"/>
</dbReference>
<dbReference type="GO" id="GO:0047355">
    <property type="term" value="F:CDP-glycerol glycerophosphotransferase activity"/>
    <property type="evidence" value="ECO:0007669"/>
    <property type="project" value="InterPro"/>
</dbReference>
<dbReference type="Gene3D" id="3.40.50.12580">
    <property type="match status" value="1"/>
</dbReference>
<sequence length="352" mass="40556">MKRYLFFINHLYSFSILRPLQKEIRSRGDEVVWFLRGADAQYLRADEIQLHSVEEVKKYKPLAVFVPGNWVPGFFPGVKVEVFHGLANDETGKKGHYRIRGLFDLYCTHAPIVTQAFERLADKYKTFKVTETGWPKLDPLFNPSLRDISPYDDFRSTIPADKPVVFYASTFSPSLTSAPCLIETVRALSESSKWHWLVTLHPKMPVDIVDQYRAMQGENFTFVESHHDVLPLLMAADVMLCDTSSIALEYLLLNKPLVTFRAKVPGKYAVNVLREDQVESAILQVLGEPEAMRHEADKYIAGLHAYSDGKSSARVLQAVDDFILNDMEKLKHKPLNLWRKLQIRKRMSYYRI</sequence>
<dbReference type="GO" id="GO:0016020">
    <property type="term" value="C:membrane"/>
    <property type="evidence" value="ECO:0007669"/>
    <property type="project" value="InterPro"/>
</dbReference>
<evidence type="ECO:0000313" key="1">
    <source>
        <dbReference type="EMBL" id="VAW63013.1"/>
    </source>
</evidence>